<evidence type="ECO:0000256" key="1">
    <source>
        <dbReference type="ARBA" id="ARBA00022884"/>
    </source>
</evidence>
<proteinExistence type="predicted"/>
<dbReference type="InterPro" id="IPR012677">
    <property type="entry name" value="Nucleotide-bd_a/b_plait_sf"/>
</dbReference>
<reference evidence="3 4" key="1">
    <citation type="journal article" date="2017" name="Nature">
        <title>The Apostasia genome and the evolution of orchids.</title>
        <authorList>
            <person name="Zhang G.Q."/>
            <person name="Liu K.W."/>
            <person name="Li Z."/>
            <person name="Lohaus R."/>
            <person name="Hsiao Y.Y."/>
            <person name="Niu S.C."/>
            <person name="Wang J.Y."/>
            <person name="Lin Y.C."/>
            <person name="Xu Q."/>
            <person name="Chen L.J."/>
            <person name="Yoshida K."/>
            <person name="Fujiwara S."/>
            <person name="Wang Z.W."/>
            <person name="Zhang Y.Q."/>
            <person name="Mitsuda N."/>
            <person name="Wang M."/>
            <person name="Liu G.H."/>
            <person name="Pecoraro L."/>
            <person name="Huang H.X."/>
            <person name="Xiao X.J."/>
            <person name="Lin M."/>
            <person name="Wu X.Y."/>
            <person name="Wu W.L."/>
            <person name="Chen Y.Y."/>
            <person name="Chang S.B."/>
            <person name="Sakamoto S."/>
            <person name="Ohme-Takagi M."/>
            <person name="Yagi M."/>
            <person name="Zeng S.J."/>
            <person name="Shen C.Y."/>
            <person name="Yeh C.M."/>
            <person name="Luo Y.B."/>
            <person name="Tsai W.C."/>
            <person name="Van de Peer Y."/>
            <person name="Liu Z.J."/>
        </authorList>
    </citation>
    <scope>NUCLEOTIDE SEQUENCE [LARGE SCALE GENOMIC DNA]</scope>
    <source>
        <strain evidence="4">cv. Shenzhen</strain>
        <tissue evidence="3">Stem</tissue>
    </source>
</reference>
<dbReference type="InterPro" id="IPR035979">
    <property type="entry name" value="RBD_domain_sf"/>
</dbReference>
<evidence type="ECO:0000313" key="4">
    <source>
        <dbReference type="Proteomes" id="UP000236161"/>
    </source>
</evidence>
<feature type="domain" description="RRM" evidence="2">
    <location>
        <begin position="76"/>
        <end position="113"/>
    </location>
</feature>
<gene>
    <name evidence="3" type="ORF">AXF42_Ash007698</name>
</gene>
<dbReference type="Pfam" id="PF00076">
    <property type="entry name" value="RRM_1"/>
    <property type="match status" value="1"/>
</dbReference>
<dbReference type="InterPro" id="IPR000504">
    <property type="entry name" value="RRM_dom"/>
</dbReference>
<dbReference type="AlphaFoldDB" id="A0A2I0A673"/>
<dbReference type="OrthoDB" id="439808at2759"/>
<dbReference type="STRING" id="1088818.A0A2I0A673"/>
<dbReference type="PANTHER" id="PTHR48029:SF1">
    <property type="entry name" value="NUCLEOLAR PROTEIN 8"/>
    <property type="match status" value="1"/>
</dbReference>
<name>A0A2I0A673_9ASPA</name>
<accession>A0A2I0A673</accession>
<sequence length="205" mass="21982">MAAMAAILPVAVPVTLLSGRSPTVAILSSSSSIVRCERLLVCSATCHPSSGRSAVIACTPSSAPKEFLRSSTKLFVSVNLVMDRIANRPRGFAFLRYATKEESKRAIDGMHGKVNVHCNWHRSNHRDQCRIDLSISSGGDDSRAWRAATCQLGQHGGLLEPFSGSWVVRRQARGPTTAVASHFVNGNRGVGKLAGGRGSKERVPF</sequence>
<dbReference type="Proteomes" id="UP000236161">
    <property type="component" value="Unassembled WGS sequence"/>
</dbReference>
<dbReference type="GO" id="GO:1900871">
    <property type="term" value="P:chloroplast mRNA modification"/>
    <property type="evidence" value="ECO:0007669"/>
    <property type="project" value="TreeGrafter"/>
</dbReference>
<dbReference type="SUPFAM" id="SSF54928">
    <property type="entry name" value="RNA-binding domain, RBD"/>
    <property type="match status" value="1"/>
</dbReference>
<dbReference type="EMBL" id="KZ452015">
    <property type="protein sequence ID" value="PKA51041.1"/>
    <property type="molecule type" value="Genomic_DNA"/>
</dbReference>
<evidence type="ECO:0000313" key="3">
    <source>
        <dbReference type="EMBL" id="PKA51041.1"/>
    </source>
</evidence>
<keyword evidence="1" id="KW-0694">RNA-binding</keyword>
<evidence type="ECO:0000259" key="2">
    <source>
        <dbReference type="Pfam" id="PF00076"/>
    </source>
</evidence>
<organism evidence="3 4">
    <name type="scientific">Apostasia shenzhenica</name>
    <dbReference type="NCBI Taxonomy" id="1088818"/>
    <lineage>
        <taxon>Eukaryota</taxon>
        <taxon>Viridiplantae</taxon>
        <taxon>Streptophyta</taxon>
        <taxon>Embryophyta</taxon>
        <taxon>Tracheophyta</taxon>
        <taxon>Spermatophyta</taxon>
        <taxon>Magnoliopsida</taxon>
        <taxon>Liliopsida</taxon>
        <taxon>Asparagales</taxon>
        <taxon>Orchidaceae</taxon>
        <taxon>Apostasioideae</taxon>
        <taxon>Apostasia</taxon>
    </lineage>
</organism>
<dbReference type="GO" id="GO:0003723">
    <property type="term" value="F:RNA binding"/>
    <property type="evidence" value="ECO:0007669"/>
    <property type="project" value="UniProtKB-KW"/>
</dbReference>
<dbReference type="GO" id="GO:0009507">
    <property type="term" value="C:chloroplast"/>
    <property type="evidence" value="ECO:0007669"/>
    <property type="project" value="TreeGrafter"/>
</dbReference>
<dbReference type="PANTHER" id="PTHR48029">
    <property type="entry name" value="NUCLEOLAR PROTEIN 8"/>
    <property type="match status" value="1"/>
</dbReference>
<keyword evidence="4" id="KW-1185">Reference proteome</keyword>
<protein>
    <recommendedName>
        <fullName evidence="2">RRM domain-containing protein</fullName>
    </recommendedName>
</protein>
<dbReference type="Gene3D" id="3.30.70.330">
    <property type="match status" value="1"/>
</dbReference>
<dbReference type="GO" id="GO:0016554">
    <property type="term" value="P:cytidine to uridine editing"/>
    <property type="evidence" value="ECO:0007669"/>
    <property type="project" value="TreeGrafter"/>
</dbReference>